<dbReference type="Proteomes" id="UP001153954">
    <property type="component" value="Unassembled WGS sequence"/>
</dbReference>
<proteinExistence type="predicted"/>
<dbReference type="AlphaFoldDB" id="A0AAU9U2J8"/>
<evidence type="ECO:0000313" key="1">
    <source>
        <dbReference type="EMBL" id="CAH2094069.1"/>
    </source>
</evidence>
<protein>
    <submittedName>
        <fullName evidence="1">Uncharacterized protein</fullName>
    </submittedName>
</protein>
<accession>A0AAU9U2J8</accession>
<name>A0AAU9U2J8_EUPED</name>
<reference evidence="1" key="1">
    <citation type="submission" date="2022-03" db="EMBL/GenBank/DDBJ databases">
        <authorList>
            <person name="Tunstrom K."/>
        </authorList>
    </citation>
    <scope>NUCLEOTIDE SEQUENCE</scope>
</reference>
<comment type="caution">
    <text evidence="1">The sequence shown here is derived from an EMBL/GenBank/DDBJ whole genome shotgun (WGS) entry which is preliminary data.</text>
</comment>
<dbReference type="PANTHER" id="PTHR35450:SF2">
    <property type="entry name" value="REVERSE TRANSCRIPTASE DOMAIN-CONTAINING PROTEIN"/>
    <property type="match status" value="1"/>
</dbReference>
<sequence>MVAIQDQVIETRNYQRHIIREPIPCNSASETIQHITGACKAIVQTDYKHRHDQISNIIHQKLALKYKLITTPAVLYYKYTPEVVLENTTHKLYFDHAILTDKTTHFNRPDVTLVDKVNKTAQIIDIAVPNTHNLQNTIAEKLSKYTDLKIELTRMWKLNNVTIIPVVISTTGVIPRQFHHSLKILDIPPKTYLSLQKAAILNTCRIVRKFLQNGTDAQPTISFTQAPIIPPTH</sequence>
<dbReference type="EMBL" id="CAKOGL010000013">
    <property type="protein sequence ID" value="CAH2094069.1"/>
    <property type="molecule type" value="Genomic_DNA"/>
</dbReference>
<dbReference type="PANTHER" id="PTHR35450">
    <property type="entry name" value="REVERSE TRANSCRIPTASE DOMAIN-CONTAINING PROTEIN"/>
    <property type="match status" value="1"/>
</dbReference>
<keyword evidence="2" id="KW-1185">Reference proteome</keyword>
<evidence type="ECO:0000313" key="2">
    <source>
        <dbReference type="Proteomes" id="UP001153954"/>
    </source>
</evidence>
<organism evidence="1 2">
    <name type="scientific">Euphydryas editha</name>
    <name type="common">Edith's checkerspot</name>
    <dbReference type="NCBI Taxonomy" id="104508"/>
    <lineage>
        <taxon>Eukaryota</taxon>
        <taxon>Metazoa</taxon>
        <taxon>Ecdysozoa</taxon>
        <taxon>Arthropoda</taxon>
        <taxon>Hexapoda</taxon>
        <taxon>Insecta</taxon>
        <taxon>Pterygota</taxon>
        <taxon>Neoptera</taxon>
        <taxon>Endopterygota</taxon>
        <taxon>Lepidoptera</taxon>
        <taxon>Glossata</taxon>
        <taxon>Ditrysia</taxon>
        <taxon>Papilionoidea</taxon>
        <taxon>Nymphalidae</taxon>
        <taxon>Nymphalinae</taxon>
        <taxon>Euphydryas</taxon>
    </lineage>
</organism>
<gene>
    <name evidence="1" type="ORF">EEDITHA_LOCUS9671</name>
</gene>